<name>A0A7X0JDL8_9SPHN</name>
<dbReference type="Proteomes" id="UP000522313">
    <property type="component" value="Unassembled WGS sequence"/>
</dbReference>
<dbReference type="EMBL" id="JACHBT010000013">
    <property type="protein sequence ID" value="MBB6505615.1"/>
    <property type="molecule type" value="Genomic_DNA"/>
</dbReference>
<gene>
    <name evidence="1" type="ORF">F4693_002607</name>
</gene>
<comment type="caution">
    <text evidence="1">The sequence shown here is derived from an EMBL/GenBank/DDBJ whole genome shotgun (WGS) entry which is preliminary data.</text>
</comment>
<evidence type="ECO:0000313" key="2">
    <source>
        <dbReference type="Proteomes" id="UP000522313"/>
    </source>
</evidence>
<proteinExistence type="predicted"/>
<sequence>MTNTDNISDIANEIETLSADLCRVNALIDVLGKPAMTKANELDKALQSAKDRFATALADQANKEREERLSRYSDITVTSTFEAGDNLISTGFTIRYMAKTWDMVLKDSVPKQHECNGFAALPDDVYDYLVSVKPQAIPSVIMKLAPGNPREAMSIYLQSKARGFFKSNWGALAV</sequence>
<protein>
    <submittedName>
        <fullName evidence="1">Uncharacterized protein</fullName>
    </submittedName>
</protein>
<reference evidence="1 2" key="2">
    <citation type="submission" date="2020-08" db="EMBL/GenBank/DDBJ databases">
        <authorList>
            <person name="Partida-Martinez L."/>
            <person name="Huntemann M."/>
            <person name="Clum A."/>
            <person name="Wang J."/>
            <person name="Palaniappan K."/>
            <person name="Ritter S."/>
            <person name="Chen I.-M."/>
            <person name="Stamatis D."/>
            <person name="Reddy T."/>
            <person name="O'Malley R."/>
            <person name="Daum C."/>
            <person name="Shapiro N."/>
            <person name="Ivanova N."/>
            <person name="Kyrpides N."/>
            <person name="Woyke T."/>
        </authorList>
    </citation>
    <scope>NUCLEOTIDE SEQUENCE [LARGE SCALE GENOMIC DNA]</scope>
    <source>
        <strain evidence="1 2">AS3.13</strain>
    </source>
</reference>
<reference evidence="1 2" key="1">
    <citation type="submission" date="2020-08" db="EMBL/GenBank/DDBJ databases">
        <title>The Agave Microbiome: Exploring the role of microbial communities in plant adaptations to desert environments.</title>
        <authorList>
            <person name="Partida-Martinez L.P."/>
        </authorList>
    </citation>
    <scope>NUCLEOTIDE SEQUENCE [LARGE SCALE GENOMIC DNA]</scope>
    <source>
        <strain evidence="1 2">AS3.13</strain>
    </source>
</reference>
<evidence type="ECO:0000313" key="1">
    <source>
        <dbReference type="EMBL" id="MBB6505615.1"/>
    </source>
</evidence>
<organism evidence="1 2">
    <name type="scientific">Sphingomonas endophytica</name>
    <dbReference type="NCBI Taxonomy" id="869719"/>
    <lineage>
        <taxon>Bacteria</taxon>
        <taxon>Pseudomonadati</taxon>
        <taxon>Pseudomonadota</taxon>
        <taxon>Alphaproteobacteria</taxon>
        <taxon>Sphingomonadales</taxon>
        <taxon>Sphingomonadaceae</taxon>
        <taxon>Sphingomonas</taxon>
    </lineage>
</organism>
<dbReference type="AlphaFoldDB" id="A0A7X0JDL8"/>
<accession>A0A7X0JDL8</accession>
<dbReference type="RefSeq" id="WP_184506468.1">
    <property type="nucleotide sequence ID" value="NZ_JACHBT010000013.1"/>
</dbReference>